<organism evidence="1 2">
    <name type="scientific">Faecalibacterium prausnitzii</name>
    <dbReference type="NCBI Taxonomy" id="853"/>
    <lineage>
        <taxon>Bacteria</taxon>
        <taxon>Bacillati</taxon>
        <taxon>Bacillota</taxon>
        <taxon>Clostridia</taxon>
        <taxon>Eubacteriales</taxon>
        <taxon>Oscillospiraceae</taxon>
        <taxon>Faecalibacterium</taxon>
    </lineage>
</organism>
<dbReference type="Proteomes" id="UP000220005">
    <property type="component" value="Unassembled WGS sequence"/>
</dbReference>
<evidence type="ECO:0000313" key="2">
    <source>
        <dbReference type="Proteomes" id="UP000220005"/>
    </source>
</evidence>
<protein>
    <submittedName>
        <fullName evidence="1">Uncharacterized protein</fullName>
    </submittedName>
</protein>
<name>A0A2A7AM94_9FIRM</name>
<evidence type="ECO:0000313" key="1">
    <source>
        <dbReference type="EMBL" id="PDX80151.1"/>
    </source>
</evidence>
<reference evidence="1 2" key="1">
    <citation type="journal article" date="2017" name="Front. Microbiol.">
        <title>New Insights into the Diversity of the Genus Faecalibacterium.</title>
        <authorList>
            <person name="Benevides L."/>
            <person name="Burman S."/>
            <person name="Martin R."/>
            <person name="Robert V."/>
            <person name="Thomas M."/>
            <person name="Miquel S."/>
            <person name="Chain F."/>
            <person name="Sokol H."/>
            <person name="Bermudez-Humaran L.G."/>
            <person name="Morrison M."/>
            <person name="Langella P."/>
            <person name="Azevedo V.A."/>
            <person name="Chatel J.M."/>
            <person name="Soares S."/>
        </authorList>
    </citation>
    <scope>NUCLEOTIDE SEQUENCE [LARGE SCALE GENOMIC DNA]</scope>
    <source>
        <strain evidence="1 2">CNCM I 4575</strain>
    </source>
</reference>
<accession>A0A2A7AM94</accession>
<dbReference type="AlphaFoldDB" id="A0A2A7AM94"/>
<comment type="caution">
    <text evidence="1">The sequence shown here is derived from an EMBL/GenBank/DDBJ whole genome shotgun (WGS) entry which is preliminary data.</text>
</comment>
<proteinExistence type="predicted"/>
<sequence length="131" mass="14361">MSSYGQNQYMPQMQGQTGQIAAQNPFTMVPTIADVDKVMVQPGETRWIMVQNEPVMAVKKADTMGYASGEYYRLTKIDPAAMQTPAETQYLTSAQADQKIQAAVKAEVERVMAQYQTAPAAPARPARAKEG</sequence>
<gene>
    <name evidence="1" type="ORF">CGS58_13080</name>
</gene>
<dbReference type="EMBL" id="NMTY01000032">
    <property type="protein sequence ID" value="PDX80151.1"/>
    <property type="molecule type" value="Genomic_DNA"/>
</dbReference>